<keyword evidence="3" id="KW-0812">Transmembrane</keyword>
<dbReference type="EMBL" id="MLGG01000005">
    <property type="protein sequence ID" value="KAK1464838.1"/>
    <property type="molecule type" value="Genomic_DNA"/>
</dbReference>
<keyword evidence="7" id="KW-1185">Reference proteome</keyword>
<comment type="similarity">
    <text evidence="2">Belongs to the major facilitator superfamily. TCR/Tet family.</text>
</comment>
<accession>A0AAI9UZD4</accession>
<dbReference type="GO" id="GO:0005886">
    <property type="term" value="C:plasma membrane"/>
    <property type="evidence" value="ECO:0007669"/>
    <property type="project" value="TreeGrafter"/>
</dbReference>
<keyword evidence="5" id="KW-0472">Membrane</keyword>
<dbReference type="SUPFAM" id="SSF103473">
    <property type="entry name" value="MFS general substrate transporter"/>
    <property type="match status" value="1"/>
</dbReference>
<dbReference type="PANTHER" id="PTHR23501">
    <property type="entry name" value="MAJOR FACILITATOR SUPERFAMILY"/>
    <property type="match status" value="1"/>
</dbReference>
<evidence type="ECO:0000256" key="5">
    <source>
        <dbReference type="ARBA" id="ARBA00023136"/>
    </source>
</evidence>
<keyword evidence="4" id="KW-1133">Transmembrane helix</keyword>
<evidence type="ECO:0000313" key="7">
    <source>
        <dbReference type="Proteomes" id="UP001239795"/>
    </source>
</evidence>
<dbReference type="PANTHER" id="PTHR23501:SF193">
    <property type="entry name" value="MULTIDRUG TRANSPORTER, PUTATIVE (AFU_ORTHOLOGUE AFUA_8G00940)-RELATED"/>
    <property type="match status" value="1"/>
</dbReference>
<evidence type="ECO:0000256" key="2">
    <source>
        <dbReference type="ARBA" id="ARBA00007520"/>
    </source>
</evidence>
<dbReference type="AlphaFoldDB" id="A0AAI9UZD4"/>
<evidence type="ECO:0000256" key="3">
    <source>
        <dbReference type="ARBA" id="ARBA00022692"/>
    </source>
</evidence>
<evidence type="ECO:0000256" key="4">
    <source>
        <dbReference type="ARBA" id="ARBA00022989"/>
    </source>
</evidence>
<name>A0AAI9UZD4_9PEZI</name>
<gene>
    <name evidence="6" type="ORF">CMEL01_12193</name>
</gene>
<proteinExistence type="inferred from homology"/>
<dbReference type="Gene3D" id="1.20.1250.20">
    <property type="entry name" value="MFS general substrate transporter like domains"/>
    <property type="match status" value="1"/>
</dbReference>
<comment type="subcellular location">
    <subcellularLocation>
        <location evidence="1">Membrane</location>
        <topology evidence="1">Multi-pass membrane protein</topology>
    </subcellularLocation>
</comment>
<protein>
    <submittedName>
        <fullName evidence="6">Uncharacterized protein</fullName>
    </submittedName>
</protein>
<evidence type="ECO:0000256" key="1">
    <source>
        <dbReference type="ARBA" id="ARBA00004141"/>
    </source>
</evidence>
<dbReference type="GO" id="GO:0022857">
    <property type="term" value="F:transmembrane transporter activity"/>
    <property type="evidence" value="ECO:0007669"/>
    <property type="project" value="TreeGrafter"/>
</dbReference>
<sequence>MFLDSSIIVPAIPAITDEFHSLQDIGWYGSVHHVSNAAFQPLTGKIYRYFSSKVRLSRLLVNMSPNPT</sequence>
<dbReference type="InterPro" id="IPR036259">
    <property type="entry name" value="MFS_trans_sf"/>
</dbReference>
<comment type="caution">
    <text evidence="6">The sequence shown here is derived from an EMBL/GenBank/DDBJ whole genome shotgun (WGS) entry which is preliminary data.</text>
</comment>
<dbReference type="Proteomes" id="UP001239795">
    <property type="component" value="Unassembled WGS sequence"/>
</dbReference>
<evidence type="ECO:0000313" key="6">
    <source>
        <dbReference type="EMBL" id="KAK1464838.1"/>
    </source>
</evidence>
<reference evidence="6 7" key="1">
    <citation type="submission" date="2016-10" db="EMBL/GenBank/DDBJ databases">
        <title>The genome sequence of Colletotrichum fioriniae PJ7.</title>
        <authorList>
            <person name="Baroncelli R."/>
        </authorList>
    </citation>
    <scope>NUCLEOTIDE SEQUENCE [LARGE SCALE GENOMIC DNA]</scope>
    <source>
        <strain evidence="6">Col 31</strain>
    </source>
</reference>
<organism evidence="6 7">
    <name type="scientific">Colletotrichum melonis</name>
    <dbReference type="NCBI Taxonomy" id="1209925"/>
    <lineage>
        <taxon>Eukaryota</taxon>
        <taxon>Fungi</taxon>
        <taxon>Dikarya</taxon>
        <taxon>Ascomycota</taxon>
        <taxon>Pezizomycotina</taxon>
        <taxon>Sordariomycetes</taxon>
        <taxon>Hypocreomycetidae</taxon>
        <taxon>Glomerellales</taxon>
        <taxon>Glomerellaceae</taxon>
        <taxon>Colletotrichum</taxon>
        <taxon>Colletotrichum acutatum species complex</taxon>
    </lineage>
</organism>